<dbReference type="OrthoDB" id="8392242at2"/>
<gene>
    <name evidence="1" type="ORF">FZ934_24050</name>
</gene>
<organism evidence="1 2">
    <name type="scientific">Rhizobium grahamii</name>
    <dbReference type="NCBI Taxonomy" id="1120045"/>
    <lineage>
        <taxon>Bacteria</taxon>
        <taxon>Pseudomonadati</taxon>
        <taxon>Pseudomonadota</taxon>
        <taxon>Alphaproteobacteria</taxon>
        <taxon>Hyphomicrobiales</taxon>
        <taxon>Rhizobiaceae</taxon>
        <taxon>Rhizobium/Agrobacterium group</taxon>
        <taxon>Rhizobium</taxon>
    </lineage>
</organism>
<geneLocation type="plasmid" evidence="1 2">
    <name>unnamed</name>
</geneLocation>
<accession>A0A5Q0CGV6</accession>
<dbReference type="Proteomes" id="UP000326881">
    <property type="component" value="Plasmid unnamed"/>
</dbReference>
<dbReference type="EMBL" id="CP043499">
    <property type="protein sequence ID" value="QFY63357.1"/>
    <property type="molecule type" value="Genomic_DNA"/>
</dbReference>
<evidence type="ECO:0000313" key="1">
    <source>
        <dbReference type="EMBL" id="QFY63357.1"/>
    </source>
</evidence>
<dbReference type="AlphaFoldDB" id="A0A5Q0CGV6"/>
<keyword evidence="2" id="KW-1185">Reference proteome</keyword>
<dbReference type="RefSeq" id="WP_153273323.1">
    <property type="nucleotide sequence ID" value="NZ_CP043499.1"/>
</dbReference>
<sequence length="83" mass="9006">MQKFIAYLPNGELFDAKYALLQFAGVVSDEKHLVAIETEAEMEDVDFALAKTGMPYLLLRTEDAVARNGDADLAAVAELGSGR</sequence>
<protein>
    <submittedName>
        <fullName evidence="1">Uncharacterized protein</fullName>
    </submittedName>
</protein>
<dbReference type="KEGG" id="rgr:FZ934_24050"/>
<name>A0A5Q0CGV6_9HYPH</name>
<proteinExistence type="predicted"/>
<evidence type="ECO:0000313" key="2">
    <source>
        <dbReference type="Proteomes" id="UP000326881"/>
    </source>
</evidence>
<reference evidence="1 2" key="1">
    <citation type="submission" date="2019-08" db="EMBL/GenBank/DDBJ databases">
        <title>Prosopis cineraria nodule microbiome.</title>
        <authorList>
            <person name="Ali R."/>
            <person name="Chaluvadi S.R."/>
            <person name="Wang X."/>
        </authorList>
    </citation>
    <scope>NUCLEOTIDE SEQUENCE [LARGE SCALE GENOMIC DNA]</scope>
    <source>
        <strain evidence="1 2">BG7</strain>
        <plasmid evidence="1 2">unnamed</plasmid>
    </source>
</reference>
<keyword evidence="1" id="KW-0614">Plasmid</keyword>